<organism evidence="2 3">
    <name type="scientific">Thomasclavelia cocleata</name>
    <dbReference type="NCBI Taxonomy" id="69824"/>
    <lineage>
        <taxon>Bacteria</taxon>
        <taxon>Bacillati</taxon>
        <taxon>Bacillota</taxon>
        <taxon>Erysipelotrichia</taxon>
        <taxon>Erysipelotrichales</taxon>
        <taxon>Coprobacillaceae</taxon>
        <taxon>Thomasclavelia</taxon>
    </lineage>
</organism>
<proteinExistence type="predicted"/>
<sequence>MEYIEKDGDIIYKNNNNEQTTKMTNYIISQHAAERYVERAWGYTTKTDQVKHANLRSNEIREFINKLCSYGECVFEGKIRNHNHTKIYKNKNWIIVVDPSNNKVVTCYPLLFGVGEDFDIEYSNRLTDKLNKLVLKKTEVENEVNAFKNNYLEIIKNNNTKINEYKKIINELVEQNKGYQTIVDNADSDIRKAEADIYNLVDSMTGKKVI</sequence>
<evidence type="ECO:0000313" key="3">
    <source>
        <dbReference type="Proteomes" id="UP000198558"/>
    </source>
</evidence>
<dbReference type="GeneID" id="78287132"/>
<protein>
    <submittedName>
        <fullName evidence="2">Uncharacterized protein</fullName>
    </submittedName>
</protein>
<name>A0A1I0BFZ8_9FIRM</name>
<reference evidence="3" key="1">
    <citation type="submission" date="2016-10" db="EMBL/GenBank/DDBJ databases">
        <authorList>
            <person name="Varghese N."/>
            <person name="Submissions S."/>
        </authorList>
    </citation>
    <scope>NUCLEOTIDE SEQUENCE [LARGE SCALE GENOMIC DNA]</scope>
    <source>
        <strain evidence="3">DSM 1551</strain>
    </source>
</reference>
<feature type="coiled-coil region" evidence="1">
    <location>
        <begin position="123"/>
        <end position="175"/>
    </location>
</feature>
<keyword evidence="1" id="KW-0175">Coiled coil</keyword>
<evidence type="ECO:0000313" key="2">
    <source>
        <dbReference type="EMBL" id="SET05110.1"/>
    </source>
</evidence>
<accession>A0A1I0BFZ8</accession>
<dbReference type="RefSeq" id="WP_092351358.1">
    <property type="nucleotide sequence ID" value="NZ_FOIN01000001.1"/>
</dbReference>
<evidence type="ECO:0000256" key="1">
    <source>
        <dbReference type="SAM" id="Coils"/>
    </source>
</evidence>
<dbReference type="Proteomes" id="UP000198558">
    <property type="component" value="Unassembled WGS sequence"/>
</dbReference>
<keyword evidence="3" id="KW-1185">Reference proteome</keyword>
<dbReference type="AlphaFoldDB" id="A0A1I0BFZ8"/>
<gene>
    <name evidence="2" type="ORF">SAMN04489758_10186</name>
</gene>
<dbReference type="EMBL" id="FOIN01000001">
    <property type="protein sequence ID" value="SET05110.1"/>
    <property type="molecule type" value="Genomic_DNA"/>
</dbReference>